<gene>
    <name evidence="2" type="ORF">EVAR_99833_1</name>
</gene>
<dbReference type="OrthoDB" id="7470470at2759"/>
<comment type="caution">
    <text evidence="2">The sequence shown here is derived from an EMBL/GenBank/DDBJ whole genome shotgun (WGS) entry which is preliminary data.</text>
</comment>
<name>A0A4C1ZDH2_EUMVA</name>
<dbReference type="Proteomes" id="UP000299102">
    <property type="component" value="Unassembled WGS sequence"/>
</dbReference>
<proteinExistence type="predicted"/>
<evidence type="ECO:0000256" key="1">
    <source>
        <dbReference type="SAM" id="MobiDB-lite"/>
    </source>
</evidence>
<feature type="region of interest" description="Disordered" evidence="1">
    <location>
        <begin position="22"/>
        <end position="63"/>
    </location>
</feature>
<reference evidence="2 3" key="1">
    <citation type="journal article" date="2019" name="Commun. Biol.">
        <title>The bagworm genome reveals a unique fibroin gene that provides high tensile strength.</title>
        <authorList>
            <person name="Kono N."/>
            <person name="Nakamura H."/>
            <person name="Ohtoshi R."/>
            <person name="Tomita M."/>
            <person name="Numata K."/>
            <person name="Arakawa K."/>
        </authorList>
    </citation>
    <scope>NUCLEOTIDE SEQUENCE [LARGE SCALE GENOMIC DNA]</scope>
</reference>
<evidence type="ECO:0000313" key="2">
    <source>
        <dbReference type="EMBL" id="GBP86811.1"/>
    </source>
</evidence>
<sequence length="174" mass="19762">MSDVPDPSKRFSTDNSLISVAKKRRKINQDSSLDKSDCSSEEAAYSQRNDEDQSDTSEDRNKIICPPHDAVLSATHMLPGRIHGAVKRCETHIHNNGNKRRRLWEVRVAASPTARSCDYSQKANRSPLCRDSPTSVSYSQFRLHSCVEWTLNFASRSTDFYNFELCLPSDLDFC</sequence>
<dbReference type="AlphaFoldDB" id="A0A4C1ZDH2"/>
<accession>A0A4C1ZDH2</accession>
<protein>
    <submittedName>
        <fullName evidence="2">Uncharacterized protein</fullName>
    </submittedName>
</protein>
<dbReference type="EMBL" id="BGZK01001818">
    <property type="protein sequence ID" value="GBP86811.1"/>
    <property type="molecule type" value="Genomic_DNA"/>
</dbReference>
<organism evidence="2 3">
    <name type="scientific">Eumeta variegata</name>
    <name type="common">Bagworm moth</name>
    <name type="synonym">Eumeta japonica</name>
    <dbReference type="NCBI Taxonomy" id="151549"/>
    <lineage>
        <taxon>Eukaryota</taxon>
        <taxon>Metazoa</taxon>
        <taxon>Ecdysozoa</taxon>
        <taxon>Arthropoda</taxon>
        <taxon>Hexapoda</taxon>
        <taxon>Insecta</taxon>
        <taxon>Pterygota</taxon>
        <taxon>Neoptera</taxon>
        <taxon>Endopterygota</taxon>
        <taxon>Lepidoptera</taxon>
        <taxon>Glossata</taxon>
        <taxon>Ditrysia</taxon>
        <taxon>Tineoidea</taxon>
        <taxon>Psychidae</taxon>
        <taxon>Oiketicinae</taxon>
        <taxon>Eumeta</taxon>
    </lineage>
</organism>
<keyword evidence="3" id="KW-1185">Reference proteome</keyword>
<evidence type="ECO:0000313" key="3">
    <source>
        <dbReference type="Proteomes" id="UP000299102"/>
    </source>
</evidence>